<evidence type="ECO:0000313" key="2">
    <source>
        <dbReference type="EMBL" id="CAE8603165.1"/>
    </source>
</evidence>
<dbReference type="InterPro" id="IPR000757">
    <property type="entry name" value="Beta-glucanase-like"/>
</dbReference>
<evidence type="ECO:0000313" key="3">
    <source>
        <dbReference type="Proteomes" id="UP000654075"/>
    </source>
</evidence>
<comment type="caution">
    <text evidence="2">The sequence shown here is derived from an EMBL/GenBank/DDBJ whole genome shotgun (WGS) entry which is preliminary data.</text>
</comment>
<organism evidence="2 3">
    <name type="scientific">Polarella glacialis</name>
    <name type="common">Dinoflagellate</name>
    <dbReference type="NCBI Taxonomy" id="89957"/>
    <lineage>
        <taxon>Eukaryota</taxon>
        <taxon>Sar</taxon>
        <taxon>Alveolata</taxon>
        <taxon>Dinophyceae</taxon>
        <taxon>Suessiales</taxon>
        <taxon>Suessiaceae</taxon>
        <taxon>Polarella</taxon>
    </lineage>
</organism>
<dbReference type="EMBL" id="CAJNNV010015089">
    <property type="protein sequence ID" value="CAE8603165.1"/>
    <property type="molecule type" value="Genomic_DNA"/>
</dbReference>
<feature type="domain" description="GH16" evidence="1">
    <location>
        <begin position="28"/>
        <end position="270"/>
    </location>
</feature>
<dbReference type="InterPro" id="IPR013320">
    <property type="entry name" value="ConA-like_dom_sf"/>
</dbReference>
<dbReference type="GO" id="GO:0004553">
    <property type="term" value="F:hydrolase activity, hydrolyzing O-glycosyl compounds"/>
    <property type="evidence" value="ECO:0007669"/>
    <property type="project" value="InterPro"/>
</dbReference>
<reference evidence="2" key="1">
    <citation type="submission" date="2021-02" db="EMBL/GenBank/DDBJ databases">
        <authorList>
            <person name="Dougan E. K."/>
            <person name="Rhodes N."/>
            <person name="Thang M."/>
            <person name="Chan C."/>
        </authorList>
    </citation>
    <scope>NUCLEOTIDE SEQUENCE</scope>
</reference>
<dbReference type="SUPFAM" id="SSF49899">
    <property type="entry name" value="Concanavalin A-like lectins/glucanases"/>
    <property type="match status" value="1"/>
</dbReference>
<dbReference type="GO" id="GO:0005975">
    <property type="term" value="P:carbohydrate metabolic process"/>
    <property type="evidence" value="ECO:0007669"/>
    <property type="project" value="InterPro"/>
</dbReference>
<dbReference type="AlphaFoldDB" id="A0A813EZB4"/>
<dbReference type="Gene3D" id="2.60.120.200">
    <property type="match status" value="1"/>
</dbReference>
<gene>
    <name evidence="2" type="ORF">PGLA1383_LOCUS21385</name>
</gene>
<dbReference type="PANTHER" id="PTHR10963:SF60">
    <property type="entry name" value="GRAM-NEGATIVE BACTERIA-BINDING PROTEIN 1-RELATED"/>
    <property type="match status" value="1"/>
</dbReference>
<sequence>GVAGGKPGDLRGTFVLQKGYDLSLEPSVDWDIASYTDELLTHSCANYVSDGSTVFTRDGKLVLRVSSICEGNRNCLNSGRIMSKEAFTHGLFAFKARVPKCHDVWPAIWLLPGDASGDGQYGRWPCSGEIDVVETVGDHDFGTFNVVTGSGGVHQGCDAGLQCNRCQPNYCVRSSLENSSSGGYFVEHVDCKAGVEQPSWKEHTFVLHWQHDKMTAWVDPIFERDARGRILSIQAKELPADAAGDLPTWKTYDRNTTQAWRAAQPFMEQCHPDSSADAPFDAPFKLVLNIAIGGYDGSLCRWGDGCSTACAGAVGAELVVSEISIWQQAQ</sequence>
<dbReference type="OrthoDB" id="4781at2759"/>
<dbReference type="PANTHER" id="PTHR10963">
    <property type="entry name" value="GLYCOSYL HYDROLASE-RELATED"/>
    <property type="match status" value="1"/>
</dbReference>
<name>A0A813EZB4_POLGL</name>
<proteinExistence type="predicted"/>
<feature type="non-terminal residue" evidence="2">
    <location>
        <position position="1"/>
    </location>
</feature>
<accession>A0A813EZB4</accession>
<dbReference type="Pfam" id="PF26113">
    <property type="entry name" value="GH16_XgeA"/>
    <property type="match status" value="1"/>
</dbReference>
<dbReference type="InterPro" id="IPR050546">
    <property type="entry name" value="Glycosyl_Hydrlase_16"/>
</dbReference>
<dbReference type="PROSITE" id="PS51762">
    <property type="entry name" value="GH16_2"/>
    <property type="match status" value="1"/>
</dbReference>
<evidence type="ECO:0000259" key="1">
    <source>
        <dbReference type="PROSITE" id="PS51762"/>
    </source>
</evidence>
<keyword evidence="3" id="KW-1185">Reference proteome</keyword>
<protein>
    <recommendedName>
        <fullName evidence="1">GH16 domain-containing protein</fullName>
    </recommendedName>
</protein>
<dbReference type="Proteomes" id="UP000654075">
    <property type="component" value="Unassembled WGS sequence"/>
</dbReference>